<accession>A0A381SMW9</accession>
<keyword evidence="1" id="KW-0472">Membrane</keyword>
<keyword evidence="1" id="KW-0812">Transmembrane</keyword>
<evidence type="ECO:0000313" key="2">
    <source>
        <dbReference type="EMBL" id="SVA05365.1"/>
    </source>
</evidence>
<reference evidence="2" key="1">
    <citation type="submission" date="2018-05" db="EMBL/GenBank/DDBJ databases">
        <authorList>
            <person name="Lanie J.A."/>
            <person name="Ng W.-L."/>
            <person name="Kazmierczak K.M."/>
            <person name="Andrzejewski T.M."/>
            <person name="Davidsen T.M."/>
            <person name="Wayne K.J."/>
            <person name="Tettelin H."/>
            <person name="Glass J.I."/>
            <person name="Rusch D."/>
            <person name="Podicherti R."/>
            <person name="Tsui H.-C.T."/>
            <person name="Winkler M.E."/>
        </authorList>
    </citation>
    <scope>NUCLEOTIDE SEQUENCE</scope>
</reference>
<keyword evidence="1" id="KW-1133">Transmembrane helix</keyword>
<evidence type="ECO:0000256" key="1">
    <source>
        <dbReference type="SAM" id="Phobius"/>
    </source>
</evidence>
<dbReference type="EMBL" id="UINC01003330">
    <property type="protein sequence ID" value="SVA05365.1"/>
    <property type="molecule type" value="Genomic_DNA"/>
</dbReference>
<organism evidence="2">
    <name type="scientific">marine metagenome</name>
    <dbReference type="NCBI Taxonomy" id="408172"/>
    <lineage>
        <taxon>unclassified sequences</taxon>
        <taxon>metagenomes</taxon>
        <taxon>ecological metagenomes</taxon>
    </lineage>
</organism>
<dbReference type="AlphaFoldDB" id="A0A381SMW9"/>
<sequence>MHGLLKAILIILLIIATVVLPAFIWRSIDQESYENFLLHSVSPLSQKSRNNILQQRYQNPIP</sequence>
<feature type="transmembrane region" description="Helical" evidence="1">
    <location>
        <begin position="7"/>
        <end position="28"/>
    </location>
</feature>
<proteinExistence type="predicted"/>
<protein>
    <submittedName>
        <fullName evidence="2">Uncharacterized protein</fullName>
    </submittedName>
</protein>
<name>A0A381SMW9_9ZZZZ</name>
<gene>
    <name evidence="2" type="ORF">METZ01_LOCUS58219</name>
</gene>